<dbReference type="Gene3D" id="3.10.580.10">
    <property type="entry name" value="CBS-domain"/>
    <property type="match status" value="1"/>
</dbReference>
<dbReference type="InterPro" id="IPR000644">
    <property type="entry name" value="CBS_dom"/>
</dbReference>
<dbReference type="Pfam" id="PF00571">
    <property type="entry name" value="CBS"/>
    <property type="match status" value="2"/>
</dbReference>
<evidence type="ECO:0000256" key="1">
    <source>
        <dbReference type="ARBA" id="ARBA00023122"/>
    </source>
</evidence>
<evidence type="ECO:0000313" key="5">
    <source>
        <dbReference type="Proteomes" id="UP000240880"/>
    </source>
</evidence>
<dbReference type="Proteomes" id="UP000240880">
    <property type="component" value="Unassembled WGS sequence"/>
</dbReference>
<reference evidence="4 5" key="1">
    <citation type="submission" date="2017-04" db="EMBL/GenBank/DDBJ databases">
        <title>Novel microbial lineages endemic to geothermal iron-oxide mats fill important gaps in the evolutionary history of Archaea.</title>
        <authorList>
            <person name="Jay Z.J."/>
            <person name="Beam J.P."/>
            <person name="Dlakic M."/>
            <person name="Rusch D.B."/>
            <person name="Kozubal M.A."/>
            <person name="Inskeep W.P."/>
        </authorList>
    </citation>
    <scope>NUCLEOTIDE SEQUENCE [LARGE SCALE GENOMIC DNA]</scope>
    <source>
        <strain evidence="4">OSP_D</strain>
    </source>
</reference>
<evidence type="ECO:0000259" key="3">
    <source>
        <dbReference type="PROSITE" id="PS51371"/>
    </source>
</evidence>
<dbReference type="EMBL" id="NEXC01000070">
    <property type="protein sequence ID" value="PSN82492.1"/>
    <property type="molecule type" value="Genomic_DNA"/>
</dbReference>
<organism evidence="4 5">
    <name type="scientific">Candidatus Marsarchaeota G1 archaeon OSP_D</name>
    <dbReference type="NCBI Taxonomy" id="1978155"/>
    <lineage>
        <taxon>Archaea</taxon>
        <taxon>Candidatus Marsarchaeota</taxon>
        <taxon>Candidatus Marsarchaeota group 1</taxon>
    </lineage>
</organism>
<dbReference type="PANTHER" id="PTHR43080:SF2">
    <property type="entry name" value="CBS DOMAIN-CONTAINING PROTEIN"/>
    <property type="match status" value="1"/>
</dbReference>
<feature type="domain" description="CBS" evidence="3">
    <location>
        <begin position="74"/>
        <end position="129"/>
    </location>
</feature>
<dbReference type="SMART" id="SM00116">
    <property type="entry name" value="CBS"/>
    <property type="match status" value="2"/>
</dbReference>
<feature type="domain" description="CBS" evidence="3">
    <location>
        <begin position="9"/>
        <end position="66"/>
    </location>
</feature>
<dbReference type="InterPro" id="IPR046342">
    <property type="entry name" value="CBS_dom_sf"/>
</dbReference>
<keyword evidence="1 2" id="KW-0129">CBS domain</keyword>
<dbReference type="InterPro" id="IPR051257">
    <property type="entry name" value="Diverse_CBS-Domain"/>
</dbReference>
<evidence type="ECO:0000313" key="4">
    <source>
        <dbReference type="EMBL" id="PSN82492.1"/>
    </source>
</evidence>
<protein>
    <recommendedName>
        <fullName evidence="3">CBS domain-containing protein</fullName>
    </recommendedName>
</protein>
<gene>
    <name evidence="4" type="ORF">B9Q01_07890</name>
</gene>
<proteinExistence type="predicted"/>
<comment type="caution">
    <text evidence="4">The sequence shown here is derived from an EMBL/GenBank/DDBJ whole genome shotgun (WGS) entry which is preliminary data.</text>
</comment>
<dbReference type="PROSITE" id="PS51371">
    <property type="entry name" value="CBS"/>
    <property type="match status" value="2"/>
</dbReference>
<dbReference type="SUPFAM" id="SSF54631">
    <property type="entry name" value="CBS-domain pair"/>
    <property type="match status" value="1"/>
</dbReference>
<dbReference type="PANTHER" id="PTHR43080">
    <property type="entry name" value="CBS DOMAIN-CONTAINING PROTEIN CBSX3, MITOCHONDRIAL"/>
    <property type="match status" value="1"/>
</dbReference>
<evidence type="ECO:0000256" key="2">
    <source>
        <dbReference type="PROSITE-ProRule" id="PRU00703"/>
    </source>
</evidence>
<dbReference type="AlphaFoldDB" id="A0A2R6A7Q5"/>
<accession>A0A2R6A7Q5</accession>
<name>A0A2R6A7Q5_9ARCH</name>
<sequence>MVMKAKDIMDKSFIVLDERTSALDAVKKMVQERHGFVIVSREGKAVGVVTEWDYLEKIVSKELDPSKVTLSEIMSSPIVSCEKDTPTEEAVEIMVKKGIRRLIVKENDKVVGVITSRTVLEIFKRYVDEIAAIVARFSVTPF</sequence>